<name>A0A940WUA3_9BACI</name>
<organism evidence="2 3">
    <name type="scientific">Halalkalibacter suaedae</name>
    <dbReference type="NCBI Taxonomy" id="2822140"/>
    <lineage>
        <taxon>Bacteria</taxon>
        <taxon>Bacillati</taxon>
        <taxon>Bacillota</taxon>
        <taxon>Bacilli</taxon>
        <taxon>Bacillales</taxon>
        <taxon>Bacillaceae</taxon>
        <taxon>Halalkalibacter</taxon>
    </lineage>
</organism>
<evidence type="ECO:0000313" key="2">
    <source>
        <dbReference type="EMBL" id="MBP3952864.1"/>
    </source>
</evidence>
<dbReference type="EMBL" id="JAGKSQ010000008">
    <property type="protein sequence ID" value="MBP3952864.1"/>
    <property type="molecule type" value="Genomic_DNA"/>
</dbReference>
<protein>
    <submittedName>
        <fullName evidence="2">Cupin domain-containing protein</fullName>
    </submittedName>
</protein>
<dbReference type="InterPro" id="IPR013096">
    <property type="entry name" value="Cupin_2"/>
</dbReference>
<dbReference type="InterPro" id="IPR052535">
    <property type="entry name" value="Bacilysin_H2HPP_isomerase"/>
</dbReference>
<dbReference type="RefSeq" id="WP_210598718.1">
    <property type="nucleotide sequence ID" value="NZ_JAGKSQ010000008.1"/>
</dbReference>
<feature type="domain" description="Cupin type-2" evidence="1">
    <location>
        <begin position="29"/>
        <end position="87"/>
    </location>
</feature>
<dbReference type="CDD" id="cd02238">
    <property type="entry name" value="cupin_KdgF"/>
    <property type="match status" value="1"/>
</dbReference>
<dbReference type="SUPFAM" id="SSF51182">
    <property type="entry name" value="RmlC-like cupins"/>
    <property type="match status" value="1"/>
</dbReference>
<dbReference type="PANTHER" id="PTHR40112">
    <property type="entry name" value="H2HPP ISOMERASE"/>
    <property type="match status" value="1"/>
</dbReference>
<evidence type="ECO:0000313" key="3">
    <source>
        <dbReference type="Proteomes" id="UP000678228"/>
    </source>
</evidence>
<dbReference type="AlphaFoldDB" id="A0A940WUA3"/>
<dbReference type="InterPro" id="IPR011051">
    <property type="entry name" value="RmlC_Cupin_sf"/>
</dbReference>
<reference evidence="2" key="1">
    <citation type="submission" date="2021-03" db="EMBL/GenBank/DDBJ databases">
        <title>Bacillus suaedae sp. nov., isolated from Suaeda aralocaspica.</title>
        <authorList>
            <person name="Lei R.F.R."/>
        </authorList>
    </citation>
    <scope>NUCLEOTIDE SEQUENCE</scope>
    <source>
        <strain evidence="2">YZJH907-2</strain>
    </source>
</reference>
<comment type="caution">
    <text evidence="2">The sequence shown here is derived from an EMBL/GenBank/DDBJ whole genome shotgun (WGS) entry which is preliminary data.</text>
</comment>
<dbReference type="Pfam" id="PF07883">
    <property type="entry name" value="Cupin_2"/>
    <property type="match status" value="1"/>
</dbReference>
<dbReference type="Proteomes" id="UP000678228">
    <property type="component" value="Unassembled WGS sequence"/>
</dbReference>
<gene>
    <name evidence="2" type="ORF">J7W16_17210</name>
</gene>
<dbReference type="InterPro" id="IPR025499">
    <property type="entry name" value="KdgF"/>
</dbReference>
<dbReference type="Gene3D" id="2.60.120.10">
    <property type="entry name" value="Jelly Rolls"/>
    <property type="match status" value="1"/>
</dbReference>
<dbReference type="PIRSF" id="PIRSF029883">
    <property type="entry name" value="KdgF"/>
    <property type="match status" value="1"/>
</dbReference>
<evidence type="ECO:0000259" key="1">
    <source>
        <dbReference type="Pfam" id="PF07883"/>
    </source>
</evidence>
<keyword evidence="3" id="KW-1185">Reference proteome</keyword>
<dbReference type="InterPro" id="IPR014710">
    <property type="entry name" value="RmlC-like_jellyroll"/>
</dbReference>
<accession>A0A940WUA3</accession>
<proteinExistence type="predicted"/>
<sequence length="105" mass="11627">MGLIGEWEVVDNGVKRLIHQPGKQLMMMEVQFEQGGIGAEHSHPHEQYTYCLAGEFQFKVDGKEIILKKGESLNIQGGAVHGVVAIRAGSLLDIFTPLREDLLNN</sequence>
<dbReference type="PANTHER" id="PTHR40112:SF1">
    <property type="entry name" value="H2HPP ISOMERASE"/>
    <property type="match status" value="1"/>
</dbReference>